<organism evidence="13 14">
    <name type="scientific">Echinicola arenosa</name>
    <dbReference type="NCBI Taxonomy" id="2774144"/>
    <lineage>
        <taxon>Bacteria</taxon>
        <taxon>Pseudomonadati</taxon>
        <taxon>Bacteroidota</taxon>
        <taxon>Cytophagia</taxon>
        <taxon>Cytophagales</taxon>
        <taxon>Cyclobacteriaceae</taxon>
        <taxon>Echinicola</taxon>
    </lineage>
</organism>
<dbReference type="Gene3D" id="2.170.130.10">
    <property type="entry name" value="TonB-dependent receptor, plug domain"/>
    <property type="match status" value="1"/>
</dbReference>
<keyword evidence="2 8" id="KW-0813">Transport</keyword>
<dbReference type="NCBIfam" id="TIGR04057">
    <property type="entry name" value="SusC_RagA_signa"/>
    <property type="match status" value="1"/>
</dbReference>
<dbReference type="InterPro" id="IPR037066">
    <property type="entry name" value="Plug_dom_sf"/>
</dbReference>
<keyword evidence="13" id="KW-0675">Receptor</keyword>
<dbReference type="InterPro" id="IPR008969">
    <property type="entry name" value="CarboxyPept-like_regulatory"/>
</dbReference>
<comment type="caution">
    <text evidence="13">The sequence shown here is derived from an EMBL/GenBank/DDBJ whole genome shotgun (WGS) entry which is preliminary data.</text>
</comment>
<dbReference type="InterPro" id="IPR039426">
    <property type="entry name" value="TonB-dep_rcpt-like"/>
</dbReference>
<dbReference type="SUPFAM" id="SSF56935">
    <property type="entry name" value="Porins"/>
    <property type="match status" value="1"/>
</dbReference>
<keyword evidence="10" id="KW-0732">Signal</keyword>
<name>A0ABR9APS0_9BACT</name>
<evidence type="ECO:0000256" key="5">
    <source>
        <dbReference type="ARBA" id="ARBA00023077"/>
    </source>
</evidence>
<dbReference type="Pfam" id="PF00593">
    <property type="entry name" value="TonB_dep_Rec_b-barrel"/>
    <property type="match status" value="1"/>
</dbReference>
<dbReference type="RefSeq" id="WP_192010811.1">
    <property type="nucleotide sequence ID" value="NZ_JACYTQ010000005.1"/>
</dbReference>
<feature type="domain" description="TonB-dependent receptor-like beta-barrel" evidence="11">
    <location>
        <begin position="505"/>
        <end position="961"/>
    </location>
</feature>
<feature type="chain" id="PRO_5045675836" evidence="10">
    <location>
        <begin position="36"/>
        <end position="1124"/>
    </location>
</feature>
<dbReference type="InterPro" id="IPR000531">
    <property type="entry name" value="Beta-barrel_TonB"/>
</dbReference>
<dbReference type="InterPro" id="IPR023997">
    <property type="entry name" value="TonB-dep_OMP_SusC/RagA_CS"/>
</dbReference>
<keyword evidence="14" id="KW-1185">Reference proteome</keyword>
<evidence type="ECO:0000256" key="9">
    <source>
        <dbReference type="RuleBase" id="RU003357"/>
    </source>
</evidence>
<keyword evidence="7 8" id="KW-0998">Cell outer membrane</keyword>
<dbReference type="Pfam" id="PF13715">
    <property type="entry name" value="CarbopepD_reg_2"/>
    <property type="match status" value="1"/>
</dbReference>
<evidence type="ECO:0000256" key="8">
    <source>
        <dbReference type="PROSITE-ProRule" id="PRU01360"/>
    </source>
</evidence>
<dbReference type="Gene3D" id="2.40.170.20">
    <property type="entry name" value="TonB-dependent receptor, beta-barrel domain"/>
    <property type="match status" value="1"/>
</dbReference>
<comment type="similarity">
    <text evidence="8 9">Belongs to the TonB-dependent receptor family.</text>
</comment>
<evidence type="ECO:0000313" key="13">
    <source>
        <dbReference type="EMBL" id="MBD8489920.1"/>
    </source>
</evidence>
<evidence type="ECO:0000256" key="1">
    <source>
        <dbReference type="ARBA" id="ARBA00004571"/>
    </source>
</evidence>
<evidence type="ECO:0000256" key="7">
    <source>
        <dbReference type="ARBA" id="ARBA00023237"/>
    </source>
</evidence>
<proteinExistence type="inferred from homology"/>
<evidence type="ECO:0000256" key="4">
    <source>
        <dbReference type="ARBA" id="ARBA00022692"/>
    </source>
</evidence>
<keyword evidence="4 8" id="KW-0812">Transmembrane</keyword>
<dbReference type="SUPFAM" id="SSF49464">
    <property type="entry name" value="Carboxypeptidase regulatory domain-like"/>
    <property type="match status" value="1"/>
</dbReference>
<evidence type="ECO:0000259" key="11">
    <source>
        <dbReference type="Pfam" id="PF00593"/>
    </source>
</evidence>
<keyword evidence="3 8" id="KW-1134">Transmembrane beta strand</keyword>
<dbReference type="EMBL" id="JACYTQ010000005">
    <property type="protein sequence ID" value="MBD8489920.1"/>
    <property type="molecule type" value="Genomic_DNA"/>
</dbReference>
<accession>A0ABR9APS0</accession>
<keyword evidence="5 9" id="KW-0798">TonB box</keyword>
<evidence type="ECO:0000256" key="10">
    <source>
        <dbReference type="SAM" id="SignalP"/>
    </source>
</evidence>
<feature type="domain" description="TonB-dependent receptor plug" evidence="12">
    <location>
        <begin position="226"/>
        <end position="331"/>
    </location>
</feature>
<evidence type="ECO:0000313" key="14">
    <source>
        <dbReference type="Proteomes" id="UP000647133"/>
    </source>
</evidence>
<dbReference type="NCBIfam" id="TIGR04056">
    <property type="entry name" value="OMP_RagA_SusC"/>
    <property type="match status" value="1"/>
</dbReference>
<evidence type="ECO:0000259" key="12">
    <source>
        <dbReference type="Pfam" id="PF07715"/>
    </source>
</evidence>
<gene>
    <name evidence="13" type="ORF">IFO69_14280</name>
</gene>
<dbReference type="InterPro" id="IPR036942">
    <property type="entry name" value="Beta-barrel_TonB_sf"/>
</dbReference>
<evidence type="ECO:0000256" key="3">
    <source>
        <dbReference type="ARBA" id="ARBA00022452"/>
    </source>
</evidence>
<dbReference type="Pfam" id="PF07715">
    <property type="entry name" value="Plug"/>
    <property type="match status" value="1"/>
</dbReference>
<keyword evidence="6 8" id="KW-0472">Membrane</keyword>
<dbReference type="InterPro" id="IPR012910">
    <property type="entry name" value="Plug_dom"/>
</dbReference>
<protein>
    <submittedName>
        <fullName evidence="13">TonB-dependent receptor</fullName>
    </submittedName>
</protein>
<evidence type="ECO:0000256" key="6">
    <source>
        <dbReference type="ARBA" id="ARBA00023136"/>
    </source>
</evidence>
<comment type="subcellular location">
    <subcellularLocation>
        <location evidence="1 8">Cell outer membrane</location>
        <topology evidence="1 8">Multi-pass membrane protein</topology>
    </subcellularLocation>
</comment>
<dbReference type="Proteomes" id="UP000647133">
    <property type="component" value="Unassembled WGS sequence"/>
</dbReference>
<feature type="signal peptide" evidence="10">
    <location>
        <begin position="1"/>
        <end position="35"/>
    </location>
</feature>
<dbReference type="PROSITE" id="PS52016">
    <property type="entry name" value="TONB_DEPENDENT_REC_3"/>
    <property type="match status" value="1"/>
</dbReference>
<reference evidence="13 14" key="1">
    <citation type="submission" date="2020-09" db="EMBL/GenBank/DDBJ databases">
        <title>Echinicola sp. CAU 1574 isolated from sand of Sido Beach.</title>
        <authorList>
            <person name="Kim W."/>
        </authorList>
    </citation>
    <scope>NUCLEOTIDE SEQUENCE [LARGE SCALE GENOMIC DNA]</scope>
    <source>
        <strain evidence="13 14">CAU 1574</strain>
    </source>
</reference>
<dbReference type="InterPro" id="IPR023996">
    <property type="entry name" value="TonB-dep_OMP_SusC/RagA"/>
</dbReference>
<sequence>MKQKILIFRRKLLLRYMLSLYFLSVGALQSQEAFASQQKDLESVFVTIAMDDVPLEKVLKSIEQKTEFRFAYDLDQVRNTPSISIAAKNQSLLSILEDISSKTRLKFKQINNTIHVSRSMPFAQKDDSPFQMEVIQVSGRVVDDSGEPLPGASVVLEGEPNKGTVTDLEGNYSIEASEGATLVFSYIGFESKKVVVGSMNTINVTLSMSTSSLEEVVVVGYGTQKKLSVVGAVDQVGQEKLEGRPVATMSQALQGVSANLIVQQRNSEPGAGINLNIRGISTLGDNSPLIVIDGVIGGDINLLNPSDIESVSVLKDAGSAAIYGSRANNGVVLITTKQGKKNSKPKVTYNGLVGVNTPKFFTDPVHGYQNAMLRNESAFNAGRSEAVFSPEEIRQIRENGDTEWFAKEIFKNALQQNHNLSVSGGSENSTYLVSAGYTDQRSNFVGPEKGYTRYNFRMNLTNEFGRFKMSSRLAYTRRLIKDHSFSSGTLMADANRVPLYYNQKDSLGRYLTNDILQEFNPLGILEKGGFREHTDDNVFGNISGELKLTNDLKMRGVFGFNMYSNNMYARTLQVDFYPRGVYGGDRNTTDENRKGLDLNTQLMMQYDKVFSESHEIGALVGVSNENHSDRGIGIYKRFTDPELGTPVTETVINPDSYNSNQSSSENSLNSLFGRVSYDFEKKYFAELSFRYDGSSKFREGKRWGFFPSASLGYRLSEEAFMSDYRNRFGEVKIRSSYGVLGNQNVGNYQYQTTFFTFQNAYGFNNTAVGGTGFNYANPNIQWERASTFNIGADLDFLDGALTLSLDYFDKVTSDILVPPAVPGVFGTSLPDFNSGKVGNKGWEITTTYRHRGDLFEHTFSFNLADSKNKVLDFQGEERLTGIEELQVLLKEGYPFNSYVGLKRDGYFQNIDEVENGAKPEGLNVQPGDNRYVDVDGNGIINDDDKYVFGNPFPRMTFGLTYNVRVKGFDLNVFAQGVGSRTMMIRGEMVEPFHYNYGMTMYEHQLDYWTPQNPDARFPRLADNGSQSNTNNFRRGSDMYLFDAAYLRLKNIQLGYTIPRGLAEKLGMQTCRAYVSGQNLFTLSKVDFVDPELSEFDNSMRSGGANSARAYPTMVYYGFGLDITF</sequence>
<dbReference type="Gene3D" id="2.60.40.1120">
    <property type="entry name" value="Carboxypeptidase-like, regulatory domain"/>
    <property type="match status" value="1"/>
</dbReference>
<evidence type="ECO:0000256" key="2">
    <source>
        <dbReference type="ARBA" id="ARBA00022448"/>
    </source>
</evidence>